<proteinExistence type="predicted"/>
<dbReference type="Ensembl" id="ENSPPAT00000047826.1">
    <property type="protein sequence ID" value="ENSPPAP00000024999.1"/>
    <property type="gene ID" value="ENSPPAG00000035652.1"/>
</dbReference>
<sequence>MKDMSMWFRTCFKPPQGMFILCNLILCSLMLFSELLTNLICGKLL</sequence>
<accession>A0A2R9BD31</accession>
<reference evidence="1 2" key="1">
    <citation type="journal article" date="2012" name="Nature">
        <title>The bonobo genome compared with the chimpanzee and human genomes.</title>
        <authorList>
            <person name="Prufer K."/>
            <person name="Munch K."/>
            <person name="Hellmann I."/>
            <person name="Akagi K."/>
            <person name="Miller J.R."/>
            <person name="Walenz B."/>
            <person name="Koren S."/>
            <person name="Sutton G."/>
            <person name="Kodira C."/>
            <person name="Winer R."/>
            <person name="Knight J.R."/>
            <person name="Mullikin J.C."/>
            <person name="Meader S.J."/>
            <person name="Ponting C.P."/>
            <person name="Lunter G."/>
            <person name="Higashino S."/>
            <person name="Hobolth A."/>
            <person name="Dutheil J."/>
            <person name="Karakoc E."/>
            <person name="Alkan C."/>
            <person name="Sajjadian S."/>
            <person name="Catacchio C.R."/>
            <person name="Ventura M."/>
            <person name="Marques-Bonet T."/>
            <person name="Eichler E.E."/>
            <person name="Andre C."/>
            <person name="Atencia R."/>
            <person name="Mugisha L."/>
            <person name="Junhold J."/>
            <person name="Patterson N."/>
            <person name="Siebauer M."/>
            <person name="Good J.M."/>
            <person name="Fischer A."/>
            <person name="Ptak S.E."/>
            <person name="Lachmann M."/>
            <person name="Symer D.E."/>
            <person name="Mailund T."/>
            <person name="Schierup M.H."/>
            <person name="Andres A.M."/>
            <person name="Kelso J."/>
            <person name="Paabo S."/>
        </authorList>
    </citation>
    <scope>NUCLEOTIDE SEQUENCE [LARGE SCALE GENOMIC DNA]</scope>
</reference>
<evidence type="ECO:0000313" key="1">
    <source>
        <dbReference type="Ensembl" id="ENSPPAP00000024999.1"/>
    </source>
</evidence>
<dbReference type="GeneTree" id="ENSGT00910000148405"/>
<keyword evidence="2" id="KW-1185">Reference proteome</keyword>
<name>A0A2R9BD31_PANPA</name>
<dbReference type="AlphaFoldDB" id="A0A2R9BD31"/>
<organism evidence="1 2">
    <name type="scientific">Pan paniscus</name>
    <name type="common">Pygmy chimpanzee</name>
    <name type="synonym">Bonobo</name>
    <dbReference type="NCBI Taxonomy" id="9597"/>
    <lineage>
        <taxon>Eukaryota</taxon>
        <taxon>Metazoa</taxon>
        <taxon>Chordata</taxon>
        <taxon>Craniata</taxon>
        <taxon>Vertebrata</taxon>
        <taxon>Euteleostomi</taxon>
        <taxon>Mammalia</taxon>
        <taxon>Eutheria</taxon>
        <taxon>Euarchontoglires</taxon>
        <taxon>Primates</taxon>
        <taxon>Haplorrhini</taxon>
        <taxon>Catarrhini</taxon>
        <taxon>Hominidae</taxon>
        <taxon>Pan</taxon>
    </lineage>
</organism>
<dbReference type="Bgee" id="ENSPPAG00000035652">
    <property type="expression patterns" value="Expressed in prefrontal cortex"/>
</dbReference>
<dbReference type="EMBL" id="AJFE02018995">
    <property type="status" value="NOT_ANNOTATED_CDS"/>
    <property type="molecule type" value="Genomic_DNA"/>
</dbReference>
<dbReference type="Proteomes" id="UP000240080">
    <property type="component" value="Chromosome 10"/>
</dbReference>
<protein>
    <submittedName>
        <fullName evidence="1">Uncharacterized protein</fullName>
    </submittedName>
</protein>
<reference evidence="1" key="3">
    <citation type="submission" date="2025-09" db="UniProtKB">
        <authorList>
            <consortium name="Ensembl"/>
        </authorList>
    </citation>
    <scope>IDENTIFICATION</scope>
</reference>
<reference evidence="1" key="2">
    <citation type="submission" date="2025-08" db="UniProtKB">
        <authorList>
            <consortium name="Ensembl"/>
        </authorList>
    </citation>
    <scope>IDENTIFICATION</scope>
</reference>
<evidence type="ECO:0000313" key="2">
    <source>
        <dbReference type="Proteomes" id="UP000240080"/>
    </source>
</evidence>